<name>A0A371EAH9_MUCPR</name>
<dbReference type="EMBL" id="QJKJ01015126">
    <property type="protein sequence ID" value="RDX63021.1"/>
    <property type="molecule type" value="Genomic_DNA"/>
</dbReference>
<evidence type="ECO:0000313" key="2">
    <source>
        <dbReference type="Proteomes" id="UP000257109"/>
    </source>
</evidence>
<proteinExistence type="predicted"/>
<accession>A0A371EAH9</accession>
<gene>
    <name evidence="1" type="ORF">CR513_58593</name>
</gene>
<dbReference type="AlphaFoldDB" id="A0A371EAH9"/>
<evidence type="ECO:0000313" key="1">
    <source>
        <dbReference type="EMBL" id="RDX63021.1"/>
    </source>
</evidence>
<comment type="caution">
    <text evidence="1">The sequence shown here is derived from an EMBL/GenBank/DDBJ whole genome shotgun (WGS) entry which is preliminary data.</text>
</comment>
<organism evidence="1 2">
    <name type="scientific">Mucuna pruriens</name>
    <name type="common">Velvet bean</name>
    <name type="synonym">Dolichos pruriens</name>
    <dbReference type="NCBI Taxonomy" id="157652"/>
    <lineage>
        <taxon>Eukaryota</taxon>
        <taxon>Viridiplantae</taxon>
        <taxon>Streptophyta</taxon>
        <taxon>Embryophyta</taxon>
        <taxon>Tracheophyta</taxon>
        <taxon>Spermatophyta</taxon>
        <taxon>Magnoliopsida</taxon>
        <taxon>eudicotyledons</taxon>
        <taxon>Gunneridae</taxon>
        <taxon>Pentapetalae</taxon>
        <taxon>rosids</taxon>
        <taxon>fabids</taxon>
        <taxon>Fabales</taxon>
        <taxon>Fabaceae</taxon>
        <taxon>Papilionoideae</taxon>
        <taxon>50 kb inversion clade</taxon>
        <taxon>NPAAA clade</taxon>
        <taxon>indigoferoid/millettioid clade</taxon>
        <taxon>Phaseoleae</taxon>
        <taxon>Mucuna</taxon>
    </lineage>
</organism>
<sequence length="82" mass="9868">MLKIFYMDKSHSLCTPLVVRHWNKVKNIFCYLRGVVDMSLFYSNVSKIDLIDYTYEVICHIQIMRYSHFIVICETNYISHII</sequence>
<protein>
    <recommendedName>
        <fullName evidence="3">Copia protein</fullName>
    </recommendedName>
</protein>
<keyword evidence="2" id="KW-1185">Reference proteome</keyword>
<reference evidence="1" key="1">
    <citation type="submission" date="2018-05" db="EMBL/GenBank/DDBJ databases">
        <title>Draft genome of Mucuna pruriens seed.</title>
        <authorList>
            <person name="Nnadi N.E."/>
            <person name="Vos R."/>
            <person name="Hasami M.H."/>
            <person name="Devisetty U.K."/>
            <person name="Aguiy J.C."/>
        </authorList>
    </citation>
    <scope>NUCLEOTIDE SEQUENCE [LARGE SCALE GENOMIC DNA]</scope>
    <source>
        <strain evidence="1">JCA_2017</strain>
    </source>
</reference>
<evidence type="ECO:0008006" key="3">
    <source>
        <dbReference type="Google" id="ProtNLM"/>
    </source>
</evidence>
<feature type="non-terminal residue" evidence="1">
    <location>
        <position position="1"/>
    </location>
</feature>
<dbReference type="Proteomes" id="UP000257109">
    <property type="component" value="Unassembled WGS sequence"/>
</dbReference>